<reference evidence="2 3" key="1">
    <citation type="submission" date="2018-06" db="EMBL/GenBank/DDBJ databases">
        <title>Genomic Encyclopedia of Archaeal and Bacterial Type Strains, Phase II (KMG-II): from individual species to whole genera.</title>
        <authorList>
            <person name="Goeker M."/>
        </authorList>
    </citation>
    <scope>NUCLEOTIDE SEQUENCE [LARGE SCALE GENOMIC DNA]</scope>
    <source>
        <strain evidence="2 3">DSM 15361</strain>
    </source>
</reference>
<dbReference type="PANTHER" id="PTHR12558:SF13">
    <property type="entry name" value="CELL DIVISION CYCLE PROTEIN 27 HOMOLOG"/>
    <property type="match status" value="1"/>
</dbReference>
<dbReference type="Pfam" id="PF14559">
    <property type="entry name" value="TPR_19"/>
    <property type="match status" value="1"/>
</dbReference>
<dbReference type="InterPro" id="IPR019734">
    <property type="entry name" value="TPR_rpt"/>
</dbReference>
<dbReference type="Gene3D" id="1.25.40.10">
    <property type="entry name" value="Tetratricopeptide repeat domain"/>
    <property type="match status" value="1"/>
</dbReference>
<dbReference type="PROSITE" id="PS50005">
    <property type="entry name" value="TPR"/>
    <property type="match status" value="2"/>
</dbReference>
<feature type="repeat" description="TPR" evidence="1">
    <location>
        <begin position="197"/>
        <end position="230"/>
    </location>
</feature>
<evidence type="ECO:0000313" key="2">
    <source>
        <dbReference type="EMBL" id="PZW37630.1"/>
    </source>
</evidence>
<dbReference type="PANTHER" id="PTHR12558">
    <property type="entry name" value="CELL DIVISION CYCLE 16,23,27"/>
    <property type="match status" value="1"/>
</dbReference>
<sequence>MRLTIITLLLISNIGFSQNKLTELNFDTKYYDAVDNWVVFPKKETDSTYAYGFIYIDQMAGITLRYGGTLKIEKDKFVSSAKANNSMIIHRLTKKTNNVYQFSDKQISELDLQKEPEWLSTYKSNENTAEYLKDIGNHLNHAGAVDKALVPLLKAYKIEPHLKGLEFELSFAYNALKEFNKAIEILEKAIENNPNDYQFYRELGYSYMNLEQIDEAEKTYLKGIKISTSDFEKSEMSVNMAQAYFRKKNEKKFNEWSEKTLKYAKEGSQYAQYIEYFKKEWNKE</sequence>
<dbReference type="AlphaFoldDB" id="A0A2W7HUE6"/>
<dbReference type="EMBL" id="QKYV01000015">
    <property type="protein sequence ID" value="PZW37630.1"/>
    <property type="molecule type" value="Genomic_DNA"/>
</dbReference>
<dbReference type="SMART" id="SM00028">
    <property type="entry name" value="TPR"/>
    <property type="match status" value="3"/>
</dbReference>
<gene>
    <name evidence="2" type="ORF">LX95_02866</name>
</gene>
<organism evidence="2 3">
    <name type="scientific">Mesonia algae</name>
    <dbReference type="NCBI Taxonomy" id="213248"/>
    <lineage>
        <taxon>Bacteria</taxon>
        <taxon>Pseudomonadati</taxon>
        <taxon>Bacteroidota</taxon>
        <taxon>Flavobacteriia</taxon>
        <taxon>Flavobacteriales</taxon>
        <taxon>Flavobacteriaceae</taxon>
        <taxon>Mesonia</taxon>
    </lineage>
</organism>
<protein>
    <submittedName>
        <fullName evidence="2">Tetratricopeptide repeat protein</fullName>
    </submittedName>
</protein>
<name>A0A2W7HUE6_9FLAO</name>
<evidence type="ECO:0000313" key="3">
    <source>
        <dbReference type="Proteomes" id="UP000249542"/>
    </source>
</evidence>
<evidence type="ECO:0000256" key="1">
    <source>
        <dbReference type="PROSITE-ProRule" id="PRU00339"/>
    </source>
</evidence>
<dbReference type="SUPFAM" id="SSF48452">
    <property type="entry name" value="TPR-like"/>
    <property type="match status" value="1"/>
</dbReference>
<dbReference type="RefSeq" id="WP_111542119.1">
    <property type="nucleotide sequence ID" value="NZ_QKYV01000015.1"/>
</dbReference>
<comment type="caution">
    <text evidence="2">The sequence shown here is derived from an EMBL/GenBank/DDBJ whole genome shotgun (WGS) entry which is preliminary data.</text>
</comment>
<accession>A0A2W7HUE6</accession>
<keyword evidence="3" id="KW-1185">Reference proteome</keyword>
<dbReference type="InterPro" id="IPR011990">
    <property type="entry name" value="TPR-like_helical_dom_sf"/>
</dbReference>
<dbReference type="Proteomes" id="UP000249542">
    <property type="component" value="Unassembled WGS sequence"/>
</dbReference>
<feature type="repeat" description="TPR" evidence="1">
    <location>
        <begin position="163"/>
        <end position="196"/>
    </location>
</feature>
<proteinExistence type="predicted"/>
<keyword evidence="1" id="KW-0802">TPR repeat</keyword>